<dbReference type="Proteomes" id="UP000003835">
    <property type="component" value="Unassembled WGS sequence"/>
</dbReference>
<protein>
    <submittedName>
        <fullName evidence="2">Uncharacterized protein</fullName>
    </submittedName>
</protein>
<accession>B4W5G8</accession>
<keyword evidence="3" id="KW-1185">Reference proteome</keyword>
<proteinExistence type="predicted"/>
<sequence length="116" mass="12731">MSDRDLEKQLGLSTHHASRMTEDDVAKLAAFTYHSHPVLTILFCVGVVGALLSMSHLSFELVESQALQNAKVYAQLMKKARTLYSSEIVSRAKMVDGISVTHNYLNQEGGIPLPAT</sequence>
<organism evidence="2 3">
    <name type="scientific">Coleofasciculus chthonoplastes PCC 7420</name>
    <dbReference type="NCBI Taxonomy" id="118168"/>
    <lineage>
        <taxon>Bacteria</taxon>
        <taxon>Bacillati</taxon>
        <taxon>Cyanobacteriota</taxon>
        <taxon>Cyanophyceae</taxon>
        <taxon>Coleofasciculales</taxon>
        <taxon>Coleofasciculaceae</taxon>
        <taxon>Coleofasciculus</taxon>
    </lineage>
</organism>
<dbReference type="EMBL" id="DS989890">
    <property type="protein sequence ID" value="EDX70572.1"/>
    <property type="molecule type" value="Genomic_DNA"/>
</dbReference>
<dbReference type="STRING" id="118168.MC7420_1234"/>
<dbReference type="eggNOG" id="COG2208">
    <property type="taxonomic scope" value="Bacteria"/>
</dbReference>
<evidence type="ECO:0000313" key="3">
    <source>
        <dbReference type="Proteomes" id="UP000003835"/>
    </source>
</evidence>
<dbReference type="AlphaFoldDB" id="B4W5G8"/>
<gene>
    <name evidence="2" type="ORF">MC7420_1234</name>
</gene>
<keyword evidence="1" id="KW-0472">Membrane</keyword>
<keyword evidence="1" id="KW-1133">Transmembrane helix</keyword>
<evidence type="ECO:0000256" key="1">
    <source>
        <dbReference type="SAM" id="Phobius"/>
    </source>
</evidence>
<evidence type="ECO:0000313" key="2">
    <source>
        <dbReference type="EMBL" id="EDX70572.1"/>
    </source>
</evidence>
<keyword evidence="1" id="KW-0812">Transmembrane</keyword>
<reference evidence="2 3" key="1">
    <citation type="submission" date="2008-07" db="EMBL/GenBank/DDBJ databases">
        <authorList>
            <person name="Tandeau de Marsac N."/>
            <person name="Ferriera S."/>
            <person name="Johnson J."/>
            <person name="Kravitz S."/>
            <person name="Beeson K."/>
            <person name="Sutton G."/>
            <person name="Rogers Y.-H."/>
            <person name="Friedman R."/>
            <person name="Frazier M."/>
            <person name="Venter J.C."/>
        </authorList>
    </citation>
    <scope>NUCLEOTIDE SEQUENCE [LARGE SCALE GENOMIC DNA]</scope>
    <source>
        <strain evidence="2 3">PCC 7420</strain>
    </source>
</reference>
<feature type="transmembrane region" description="Helical" evidence="1">
    <location>
        <begin position="38"/>
        <end position="59"/>
    </location>
</feature>
<dbReference type="HOGENOM" id="CLU_2092625_0_0_3"/>
<name>B4W5G8_9CYAN</name>